<dbReference type="EMBL" id="KZ308276">
    <property type="protein sequence ID" value="KAG8226356.1"/>
    <property type="molecule type" value="Genomic_DNA"/>
</dbReference>
<reference evidence="1" key="2">
    <citation type="submission" date="2017-10" db="EMBL/GenBank/DDBJ databases">
        <title>Ladona fulva Genome sequencing and assembly.</title>
        <authorList>
            <person name="Murali S."/>
            <person name="Richards S."/>
            <person name="Bandaranaike D."/>
            <person name="Bellair M."/>
            <person name="Blankenburg K."/>
            <person name="Chao H."/>
            <person name="Dinh H."/>
            <person name="Doddapaneni H."/>
            <person name="Dugan-Rocha S."/>
            <person name="Elkadiri S."/>
            <person name="Gnanaolivu R."/>
            <person name="Hernandez B."/>
            <person name="Skinner E."/>
            <person name="Javaid M."/>
            <person name="Lee S."/>
            <person name="Li M."/>
            <person name="Ming W."/>
            <person name="Munidasa M."/>
            <person name="Muniz J."/>
            <person name="Nguyen L."/>
            <person name="Hughes D."/>
            <person name="Osuji N."/>
            <person name="Pu L.-L."/>
            <person name="Puazo M."/>
            <person name="Qu C."/>
            <person name="Quiroz J."/>
            <person name="Raj R."/>
            <person name="Weissenberger G."/>
            <person name="Xin Y."/>
            <person name="Zou X."/>
            <person name="Han Y."/>
            <person name="Worley K."/>
            <person name="Muzny D."/>
            <person name="Gibbs R."/>
        </authorList>
    </citation>
    <scope>NUCLEOTIDE SEQUENCE</scope>
    <source>
        <strain evidence="1">Sampled in the wild</strain>
    </source>
</reference>
<evidence type="ECO:0000313" key="2">
    <source>
        <dbReference type="Proteomes" id="UP000792457"/>
    </source>
</evidence>
<name>A0A8K0NY61_LADFU</name>
<sequence>MENLRKKRCRLLSSLAFLQRCRDSDILPSFVQINHHIKCSGARRILRRASMALFRERIRYTRWSLSQCTEEIIRLHLELSSVMASSDWNTLDRITYNSSTSCFDSVRETQTKKFEGLRKRQKPEIHMEHQRTVVNLSDRSISEAANSILAKGLNFAIAPDRIPTEEMIVSVEAAIRNLPRQTAEEIRIEVSQILRKAKPPTPNTTGAERRALRELRTDQDLVILPADMGNATIVINKVDYNRKMKSLLSESTYKEYHYTRDFHYLKRVAKCIGCSRNSEEREDMAV</sequence>
<dbReference type="AlphaFoldDB" id="A0A8K0NY61"/>
<keyword evidence="2" id="KW-1185">Reference proteome</keyword>
<comment type="caution">
    <text evidence="1">The sequence shown here is derived from an EMBL/GenBank/DDBJ whole genome shotgun (WGS) entry which is preliminary data.</text>
</comment>
<dbReference type="Proteomes" id="UP000792457">
    <property type="component" value="Unassembled WGS sequence"/>
</dbReference>
<dbReference type="OrthoDB" id="6782675at2759"/>
<evidence type="ECO:0000313" key="1">
    <source>
        <dbReference type="EMBL" id="KAG8226356.1"/>
    </source>
</evidence>
<proteinExistence type="predicted"/>
<organism evidence="1 2">
    <name type="scientific">Ladona fulva</name>
    <name type="common">Scarce chaser dragonfly</name>
    <name type="synonym">Libellula fulva</name>
    <dbReference type="NCBI Taxonomy" id="123851"/>
    <lineage>
        <taxon>Eukaryota</taxon>
        <taxon>Metazoa</taxon>
        <taxon>Ecdysozoa</taxon>
        <taxon>Arthropoda</taxon>
        <taxon>Hexapoda</taxon>
        <taxon>Insecta</taxon>
        <taxon>Pterygota</taxon>
        <taxon>Palaeoptera</taxon>
        <taxon>Odonata</taxon>
        <taxon>Epiprocta</taxon>
        <taxon>Anisoptera</taxon>
        <taxon>Libelluloidea</taxon>
        <taxon>Libellulidae</taxon>
        <taxon>Ladona</taxon>
    </lineage>
</organism>
<reference evidence="1" key="1">
    <citation type="submission" date="2013-04" db="EMBL/GenBank/DDBJ databases">
        <authorList>
            <person name="Qu J."/>
            <person name="Murali S.C."/>
            <person name="Bandaranaike D."/>
            <person name="Bellair M."/>
            <person name="Blankenburg K."/>
            <person name="Chao H."/>
            <person name="Dinh H."/>
            <person name="Doddapaneni H."/>
            <person name="Downs B."/>
            <person name="Dugan-Rocha S."/>
            <person name="Elkadiri S."/>
            <person name="Gnanaolivu R.D."/>
            <person name="Hernandez B."/>
            <person name="Javaid M."/>
            <person name="Jayaseelan J.C."/>
            <person name="Lee S."/>
            <person name="Li M."/>
            <person name="Ming W."/>
            <person name="Munidasa M."/>
            <person name="Muniz J."/>
            <person name="Nguyen L."/>
            <person name="Ongeri F."/>
            <person name="Osuji N."/>
            <person name="Pu L.-L."/>
            <person name="Puazo M."/>
            <person name="Qu C."/>
            <person name="Quiroz J."/>
            <person name="Raj R."/>
            <person name="Weissenberger G."/>
            <person name="Xin Y."/>
            <person name="Zou X."/>
            <person name="Han Y."/>
            <person name="Richards S."/>
            <person name="Worley K."/>
            <person name="Muzny D."/>
            <person name="Gibbs R."/>
        </authorList>
    </citation>
    <scope>NUCLEOTIDE SEQUENCE</scope>
    <source>
        <strain evidence="1">Sampled in the wild</strain>
    </source>
</reference>
<protein>
    <submittedName>
        <fullName evidence="1">Uncharacterized protein</fullName>
    </submittedName>
</protein>
<gene>
    <name evidence="1" type="ORF">J437_LFUL010495</name>
</gene>
<accession>A0A8K0NY61</accession>